<sequence>MYLLHPSPTPPTEEEKKRLLPPVEEYMQSVLGQVPGDIELLELVSEMDRGCFYGVKVSCFLYSHASKVKFGEQLWHMQLYHSPIIYGIDIIALKHHAAQEDERLHPQTLLGSAILVTNFSQLNLCSRHTFFSFDRILVNDS</sequence>
<reference evidence="3" key="3">
    <citation type="submission" date="2020-10" db="UniProtKB">
        <authorList>
            <consortium name="WormBaseParasite"/>
        </authorList>
    </citation>
    <scope>IDENTIFICATION</scope>
</reference>
<reference evidence="1" key="2">
    <citation type="submission" date="2014-06" db="EMBL/GenBank/DDBJ databases">
        <authorList>
            <person name="Aslett M."/>
        </authorList>
    </citation>
    <scope>NUCLEOTIDE SEQUENCE</scope>
</reference>
<proteinExistence type="predicted"/>
<dbReference type="Proteomes" id="UP000492820">
    <property type="component" value="Unassembled WGS sequence"/>
</dbReference>
<name>A0A068WLD0_ECHGR</name>
<dbReference type="AlphaFoldDB" id="A0A068WLD0"/>
<organism evidence="1">
    <name type="scientific">Echinococcus granulosus</name>
    <name type="common">Hydatid tapeworm</name>
    <dbReference type="NCBI Taxonomy" id="6210"/>
    <lineage>
        <taxon>Eukaryota</taxon>
        <taxon>Metazoa</taxon>
        <taxon>Spiralia</taxon>
        <taxon>Lophotrochozoa</taxon>
        <taxon>Platyhelminthes</taxon>
        <taxon>Cestoda</taxon>
        <taxon>Eucestoda</taxon>
        <taxon>Cyclophyllidea</taxon>
        <taxon>Taeniidae</taxon>
        <taxon>Echinococcus</taxon>
        <taxon>Echinococcus granulosus group</taxon>
    </lineage>
</organism>
<evidence type="ECO:0000313" key="1">
    <source>
        <dbReference type="EMBL" id="CDS20588.1"/>
    </source>
</evidence>
<reference evidence="1 2" key="1">
    <citation type="journal article" date="2013" name="Nature">
        <title>The genomes of four tapeworm species reveal adaptations to parasitism.</title>
        <authorList>
            <person name="Tsai I.J."/>
            <person name="Zarowiecki M."/>
            <person name="Holroyd N."/>
            <person name="Garciarrubio A."/>
            <person name="Sanchez-Flores A."/>
            <person name="Brooks K.L."/>
            <person name="Tracey A."/>
            <person name="Bobes R.J."/>
            <person name="Fragoso G."/>
            <person name="Sciutto E."/>
            <person name="Aslett M."/>
            <person name="Beasley H."/>
            <person name="Bennett H.M."/>
            <person name="Cai J."/>
            <person name="Camicia F."/>
            <person name="Clark R."/>
            <person name="Cucher M."/>
            <person name="De Silva N."/>
            <person name="Day T.A."/>
            <person name="Deplazes P."/>
            <person name="Estrada K."/>
            <person name="Fernandez C."/>
            <person name="Holland P.W."/>
            <person name="Hou J."/>
            <person name="Hu S."/>
            <person name="Huckvale T."/>
            <person name="Hung S.S."/>
            <person name="Kamenetzky L."/>
            <person name="Keane J.A."/>
            <person name="Kiss F."/>
            <person name="Koziol U."/>
            <person name="Lambert O."/>
            <person name="Liu K."/>
            <person name="Luo X."/>
            <person name="Luo Y."/>
            <person name="Macchiaroli N."/>
            <person name="Nichol S."/>
            <person name="Paps J."/>
            <person name="Parkinson J."/>
            <person name="Pouchkina-Stantcheva N."/>
            <person name="Riddiford N."/>
            <person name="Rosenzvit M."/>
            <person name="Salinas G."/>
            <person name="Wasmuth J.D."/>
            <person name="Zamanian M."/>
            <person name="Zheng Y."/>
            <person name="Cai X."/>
            <person name="Soberon X."/>
            <person name="Olson P.D."/>
            <person name="Laclette J.P."/>
            <person name="Brehm K."/>
            <person name="Berriman M."/>
            <person name="Garciarrubio A."/>
            <person name="Bobes R.J."/>
            <person name="Fragoso G."/>
            <person name="Sanchez-Flores A."/>
            <person name="Estrada K."/>
            <person name="Cevallos M.A."/>
            <person name="Morett E."/>
            <person name="Gonzalez V."/>
            <person name="Portillo T."/>
            <person name="Ochoa-Leyva A."/>
            <person name="Jose M.V."/>
            <person name="Sciutto E."/>
            <person name="Landa A."/>
            <person name="Jimenez L."/>
            <person name="Valdes V."/>
            <person name="Carrero J.C."/>
            <person name="Larralde C."/>
            <person name="Morales-Montor J."/>
            <person name="Limon-Lason J."/>
            <person name="Soberon X."/>
            <person name="Laclette J.P."/>
        </authorList>
    </citation>
    <scope>NUCLEOTIDE SEQUENCE [LARGE SCALE GENOMIC DNA]</scope>
</reference>
<protein>
    <submittedName>
        <fullName evidence="1 3">Expressed conserved protein</fullName>
    </submittedName>
</protein>
<dbReference type="WBParaSite" id="EgrG_001127000">
    <property type="protein sequence ID" value="EgrG_001127000"/>
    <property type="gene ID" value="EgrG_001127000"/>
</dbReference>
<evidence type="ECO:0000313" key="2">
    <source>
        <dbReference type="Proteomes" id="UP000492820"/>
    </source>
</evidence>
<dbReference type="EMBL" id="LK028581">
    <property type="protein sequence ID" value="CDS20588.1"/>
    <property type="molecule type" value="Genomic_DNA"/>
</dbReference>
<evidence type="ECO:0000313" key="3">
    <source>
        <dbReference type="WBParaSite" id="EgrG_001127000"/>
    </source>
</evidence>
<gene>
    <name evidence="1" type="ORF">EgrG_001127000</name>
</gene>
<dbReference type="OrthoDB" id="2429551at2759"/>
<accession>A0A068WLD0</accession>